<feature type="transmembrane region" description="Helical" evidence="1">
    <location>
        <begin position="108"/>
        <end position="136"/>
    </location>
</feature>
<feature type="transmembrane region" description="Helical" evidence="1">
    <location>
        <begin position="148"/>
        <end position="170"/>
    </location>
</feature>
<name>A0A2T4Z0N7_9BACL</name>
<dbReference type="PANTHER" id="PTHR30569:SF0">
    <property type="entry name" value="CYTOSINE PERMEASE"/>
    <property type="match status" value="1"/>
</dbReference>
<dbReference type="PANTHER" id="PTHR30569">
    <property type="entry name" value="CYTOSINE TRANSPORTER CODB"/>
    <property type="match status" value="1"/>
</dbReference>
<gene>
    <name evidence="2" type="ORF">C8J48_3617</name>
</gene>
<protein>
    <submittedName>
        <fullName evidence="2">NCS1 family nucleobase:cation symporter-1</fullName>
    </submittedName>
</protein>
<dbReference type="RefSeq" id="WP_107728578.1">
    <property type="nucleotide sequence ID" value="NZ_PZZP01000004.1"/>
</dbReference>
<comment type="caution">
    <text evidence="2">The sequence shown here is derived from an EMBL/GenBank/DDBJ whole genome shotgun (WGS) entry which is preliminary data.</text>
</comment>
<sequence>MKLGYTAGTLDTGQLPQEDKPIAKHRLHGLRHFLGLFAGEHVAGTEFVIGATFVLWGVSAADVLLGLIFGNLLAVLTWTFICAPIATDTRLTLYSYLKKIAGPSMQKVYNAVNGVLYCVLGGAMITVAASAVRILFGIPVQTQWYPTSASFIFLVLIIGSIVAIVAAMGFKSVAQFSSICAPWLLLMFISGAVVMLPELVAMSGTVSGLHSVSDFLQLANAHIWTGQPMGGGEEMGMLHVMAFAWIANLAMHGGLSDMAIFRFAKSYRYGYASAVGVFFGHYIAWICAGIMGAAAAMVLNTSIAQLDSGEVAYQALGAVGILAVIIAGWTTSNPTLYRAGLAFQTIFHRYSVRRVTAITGAVTTVIACFPFVFTKLLDFVGYMGLILVPVGTIVFTEHWIFPKIGYTRYWAQYKGLRLNVPALASWMIGVAFAVCMDTFGIIHLYFLFVPTWVVTMVAYLILAGLGGAREQYPEAEREEKQRQEQIRQEQAIEAEGISPHPGSQISSTRIKVAGASALLAILALLGMAGAVFAGMMELDEYKALALVPSLIYFVSATIWIGKKEQSKESVSSRTPSL</sequence>
<dbReference type="GO" id="GO:0015209">
    <property type="term" value="F:cytosine transmembrane transporter activity"/>
    <property type="evidence" value="ECO:0007669"/>
    <property type="project" value="InterPro"/>
</dbReference>
<feature type="transmembrane region" description="Helical" evidence="1">
    <location>
        <begin position="182"/>
        <end position="202"/>
    </location>
</feature>
<dbReference type="GO" id="GO:0005886">
    <property type="term" value="C:plasma membrane"/>
    <property type="evidence" value="ECO:0007669"/>
    <property type="project" value="TreeGrafter"/>
</dbReference>
<feature type="transmembrane region" description="Helical" evidence="1">
    <location>
        <begin position="236"/>
        <end position="255"/>
    </location>
</feature>
<feature type="transmembrane region" description="Helical" evidence="1">
    <location>
        <begin position="541"/>
        <end position="561"/>
    </location>
</feature>
<keyword evidence="1" id="KW-0472">Membrane</keyword>
<feature type="transmembrane region" description="Helical" evidence="1">
    <location>
        <begin position="352"/>
        <end position="373"/>
    </location>
</feature>
<feature type="transmembrane region" description="Helical" evidence="1">
    <location>
        <begin position="512"/>
        <end position="535"/>
    </location>
</feature>
<feature type="transmembrane region" description="Helical" evidence="1">
    <location>
        <begin position="64"/>
        <end position="87"/>
    </location>
</feature>
<dbReference type="Proteomes" id="UP000241639">
    <property type="component" value="Unassembled WGS sequence"/>
</dbReference>
<dbReference type="Gene3D" id="1.10.4160.10">
    <property type="entry name" value="Hydantoin permease"/>
    <property type="match status" value="1"/>
</dbReference>
<dbReference type="InterPro" id="IPR030191">
    <property type="entry name" value="CodB"/>
</dbReference>
<dbReference type="AlphaFoldDB" id="A0A2T4Z0N7"/>
<organism evidence="2 3">
    <name type="scientific">Desmospora activa DSM 45169</name>
    <dbReference type="NCBI Taxonomy" id="1121389"/>
    <lineage>
        <taxon>Bacteria</taxon>
        <taxon>Bacillati</taxon>
        <taxon>Bacillota</taxon>
        <taxon>Bacilli</taxon>
        <taxon>Bacillales</taxon>
        <taxon>Thermoactinomycetaceae</taxon>
        <taxon>Desmospora</taxon>
    </lineage>
</organism>
<evidence type="ECO:0000313" key="3">
    <source>
        <dbReference type="Proteomes" id="UP000241639"/>
    </source>
</evidence>
<reference evidence="2 3" key="1">
    <citation type="submission" date="2018-04" db="EMBL/GenBank/DDBJ databases">
        <title>Genomic Encyclopedia of Archaeal and Bacterial Type Strains, Phase II (KMG-II): from individual species to whole genera.</title>
        <authorList>
            <person name="Goeker M."/>
        </authorList>
    </citation>
    <scope>NUCLEOTIDE SEQUENCE [LARGE SCALE GENOMIC DNA]</scope>
    <source>
        <strain evidence="2 3">DSM 45169</strain>
    </source>
</reference>
<feature type="transmembrane region" description="Helical" evidence="1">
    <location>
        <begin position="422"/>
        <end position="446"/>
    </location>
</feature>
<keyword evidence="1" id="KW-1133">Transmembrane helix</keyword>
<keyword evidence="3" id="KW-1185">Reference proteome</keyword>
<feature type="transmembrane region" description="Helical" evidence="1">
    <location>
        <begin position="311"/>
        <end position="331"/>
    </location>
</feature>
<feature type="transmembrane region" description="Helical" evidence="1">
    <location>
        <begin position="275"/>
        <end position="299"/>
    </location>
</feature>
<dbReference type="OrthoDB" id="9770247at2"/>
<feature type="transmembrane region" description="Helical" evidence="1">
    <location>
        <begin position="379"/>
        <end position="401"/>
    </location>
</feature>
<evidence type="ECO:0000313" key="2">
    <source>
        <dbReference type="EMBL" id="PTM53293.1"/>
    </source>
</evidence>
<proteinExistence type="predicted"/>
<accession>A0A2T4Z0N7</accession>
<keyword evidence="1" id="KW-0812">Transmembrane</keyword>
<evidence type="ECO:0000256" key="1">
    <source>
        <dbReference type="SAM" id="Phobius"/>
    </source>
</evidence>
<dbReference type="EMBL" id="PZZP01000004">
    <property type="protein sequence ID" value="PTM53293.1"/>
    <property type="molecule type" value="Genomic_DNA"/>
</dbReference>
<feature type="transmembrane region" description="Helical" evidence="1">
    <location>
        <begin position="452"/>
        <end position="468"/>
    </location>
</feature>
<feature type="transmembrane region" description="Helical" evidence="1">
    <location>
        <begin position="33"/>
        <end position="58"/>
    </location>
</feature>